<accession>A0A7J7LYL9</accession>
<comment type="caution">
    <text evidence="1">The sequence shown here is derived from an EMBL/GenBank/DDBJ whole genome shotgun (WGS) entry which is preliminary data.</text>
</comment>
<name>A0A7J7LYL9_9MAGN</name>
<gene>
    <name evidence="1" type="ORF">GIB67_031631</name>
</gene>
<dbReference type="AlphaFoldDB" id="A0A7J7LYL9"/>
<dbReference type="Proteomes" id="UP000541444">
    <property type="component" value="Unassembled WGS sequence"/>
</dbReference>
<evidence type="ECO:0000313" key="2">
    <source>
        <dbReference type="Proteomes" id="UP000541444"/>
    </source>
</evidence>
<organism evidence="1 2">
    <name type="scientific">Kingdonia uniflora</name>
    <dbReference type="NCBI Taxonomy" id="39325"/>
    <lineage>
        <taxon>Eukaryota</taxon>
        <taxon>Viridiplantae</taxon>
        <taxon>Streptophyta</taxon>
        <taxon>Embryophyta</taxon>
        <taxon>Tracheophyta</taxon>
        <taxon>Spermatophyta</taxon>
        <taxon>Magnoliopsida</taxon>
        <taxon>Ranunculales</taxon>
        <taxon>Circaeasteraceae</taxon>
        <taxon>Kingdonia</taxon>
    </lineage>
</organism>
<evidence type="ECO:0000313" key="1">
    <source>
        <dbReference type="EMBL" id="KAF6147640.1"/>
    </source>
</evidence>
<dbReference type="EMBL" id="JACGCM010001886">
    <property type="protein sequence ID" value="KAF6147640.1"/>
    <property type="molecule type" value="Genomic_DNA"/>
</dbReference>
<keyword evidence="2" id="KW-1185">Reference proteome</keyword>
<reference evidence="1 2" key="1">
    <citation type="journal article" date="2020" name="IScience">
        <title>Genome Sequencing of the Endangered Kingdonia uniflora (Circaeasteraceae, Ranunculales) Reveals Potential Mechanisms of Evolutionary Specialization.</title>
        <authorList>
            <person name="Sun Y."/>
            <person name="Deng T."/>
            <person name="Zhang A."/>
            <person name="Moore M.J."/>
            <person name="Landis J.B."/>
            <person name="Lin N."/>
            <person name="Zhang H."/>
            <person name="Zhang X."/>
            <person name="Huang J."/>
            <person name="Zhang X."/>
            <person name="Sun H."/>
            <person name="Wang H."/>
        </authorList>
    </citation>
    <scope>NUCLEOTIDE SEQUENCE [LARGE SCALE GENOMIC DNA]</scope>
    <source>
        <strain evidence="1">TB1705</strain>
        <tissue evidence="1">Leaf</tissue>
    </source>
</reference>
<proteinExistence type="predicted"/>
<feature type="non-terminal residue" evidence="1">
    <location>
        <position position="1"/>
    </location>
</feature>
<dbReference type="OrthoDB" id="1750063at2759"/>
<sequence>GKSNSKPLFVSCVFKVCKANYNGIGNGHHEYDRADTMFEKRLKPRTIENHTSLVLNIFGIL</sequence>
<protein>
    <submittedName>
        <fullName evidence="1">Uncharacterized protein</fullName>
    </submittedName>
</protein>